<dbReference type="Pfam" id="PF13561">
    <property type="entry name" value="adh_short_C2"/>
    <property type="match status" value="1"/>
</dbReference>
<reference evidence="3" key="1">
    <citation type="submission" date="2022-04" db="EMBL/GenBank/DDBJ databases">
        <title>Corynebacterium kalidii LD5P10.</title>
        <authorList>
            <person name="Sun J.Q."/>
        </authorList>
    </citation>
    <scope>NUCLEOTIDE SEQUENCE</scope>
    <source>
        <strain evidence="3">LD5P10</strain>
    </source>
</reference>
<dbReference type="Gene3D" id="3.40.50.720">
    <property type="entry name" value="NAD(P)-binding Rossmann-like Domain"/>
    <property type="match status" value="1"/>
</dbReference>
<sequence>MAVPRTLLVTGAGRGLGRTIALDLARCGWHLWLADIRDSAVQDTARRIVNAGGSASPLAVDISDPDAVADLGRELQAAGPLHGLVNCAALADGVGGSPVHELPLAEWDRVLSVNLRGSFLMLRMAAPLIIAAGGGAVVNIGSDAATNGSANLAHYITSKGGLAALTRAAASDLGPHGVTVNTVSPGLTESESAAKVPETRHEEYRRQRALLRDQQPTDITGVVRLLLSDEGSYITGQEILVNGGFVFR</sequence>
<dbReference type="Proteomes" id="UP001139207">
    <property type="component" value="Unassembled WGS sequence"/>
</dbReference>
<dbReference type="AlphaFoldDB" id="A0A9X2AZ55"/>
<dbReference type="SUPFAM" id="SSF51735">
    <property type="entry name" value="NAD(P)-binding Rossmann-fold domains"/>
    <property type="match status" value="1"/>
</dbReference>
<evidence type="ECO:0000313" key="3">
    <source>
        <dbReference type="EMBL" id="MCJ7858761.1"/>
    </source>
</evidence>
<protein>
    <submittedName>
        <fullName evidence="3">SDR family oxidoreductase</fullName>
    </submittedName>
</protein>
<name>A0A9X2AZ55_9CORY</name>
<evidence type="ECO:0000256" key="1">
    <source>
        <dbReference type="ARBA" id="ARBA00006484"/>
    </source>
</evidence>
<dbReference type="GO" id="GO:0016491">
    <property type="term" value="F:oxidoreductase activity"/>
    <property type="evidence" value="ECO:0007669"/>
    <property type="project" value="UniProtKB-KW"/>
</dbReference>
<organism evidence="3 4">
    <name type="scientific">Corynebacterium kalidii</name>
    <dbReference type="NCBI Taxonomy" id="2931982"/>
    <lineage>
        <taxon>Bacteria</taxon>
        <taxon>Bacillati</taxon>
        <taxon>Actinomycetota</taxon>
        <taxon>Actinomycetes</taxon>
        <taxon>Mycobacteriales</taxon>
        <taxon>Corynebacteriaceae</taxon>
        <taxon>Corynebacterium</taxon>
    </lineage>
</organism>
<dbReference type="FunFam" id="3.40.50.720:FF:000084">
    <property type="entry name" value="Short-chain dehydrogenase reductase"/>
    <property type="match status" value="1"/>
</dbReference>
<keyword evidence="4" id="KW-1185">Reference proteome</keyword>
<dbReference type="EMBL" id="JALIEA010000013">
    <property type="protein sequence ID" value="MCJ7858761.1"/>
    <property type="molecule type" value="Genomic_DNA"/>
</dbReference>
<keyword evidence="2" id="KW-0560">Oxidoreductase</keyword>
<dbReference type="InterPro" id="IPR036291">
    <property type="entry name" value="NAD(P)-bd_dom_sf"/>
</dbReference>
<dbReference type="PRINTS" id="PR00081">
    <property type="entry name" value="GDHRDH"/>
</dbReference>
<gene>
    <name evidence="3" type="ORF">MUN33_08525</name>
</gene>
<dbReference type="PANTHER" id="PTHR24321">
    <property type="entry name" value="DEHYDROGENASES, SHORT CHAIN"/>
    <property type="match status" value="1"/>
</dbReference>
<proteinExistence type="inferred from homology"/>
<dbReference type="InterPro" id="IPR002347">
    <property type="entry name" value="SDR_fam"/>
</dbReference>
<accession>A0A9X2AZ55</accession>
<evidence type="ECO:0000313" key="4">
    <source>
        <dbReference type="Proteomes" id="UP001139207"/>
    </source>
</evidence>
<dbReference type="RefSeq" id="WP_244804500.1">
    <property type="nucleotide sequence ID" value="NZ_JALIEA010000013.1"/>
</dbReference>
<comment type="caution">
    <text evidence="3">The sequence shown here is derived from an EMBL/GenBank/DDBJ whole genome shotgun (WGS) entry which is preliminary data.</text>
</comment>
<comment type="similarity">
    <text evidence="1">Belongs to the short-chain dehydrogenases/reductases (SDR) family.</text>
</comment>
<dbReference type="PRINTS" id="PR00080">
    <property type="entry name" value="SDRFAMILY"/>
</dbReference>
<evidence type="ECO:0000256" key="2">
    <source>
        <dbReference type="ARBA" id="ARBA00023002"/>
    </source>
</evidence>
<dbReference type="PANTHER" id="PTHR24321:SF14">
    <property type="entry name" value="SHORT-CHAIN TYPE DEHYDROGENASE_REDUCTASE BLR2146-RELATED"/>
    <property type="match status" value="1"/>
</dbReference>
<dbReference type="CDD" id="cd05233">
    <property type="entry name" value="SDR_c"/>
    <property type="match status" value="1"/>
</dbReference>